<dbReference type="Proteomes" id="UP000054018">
    <property type="component" value="Unassembled WGS sequence"/>
</dbReference>
<name>A0A0C9Y8U7_9AGAM</name>
<dbReference type="HOGENOM" id="CLU_1023485_0_0_1"/>
<dbReference type="EMBL" id="KN833755">
    <property type="protein sequence ID" value="KIK21080.1"/>
    <property type="molecule type" value="Genomic_DNA"/>
</dbReference>
<evidence type="ECO:0000313" key="2">
    <source>
        <dbReference type="Proteomes" id="UP000054018"/>
    </source>
</evidence>
<dbReference type="STRING" id="765257.A0A0C9Y8U7"/>
<evidence type="ECO:0000313" key="1">
    <source>
        <dbReference type="EMBL" id="KIK21080.1"/>
    </source>
</evidence>
<dbReference type="AlphaFoldDB" id="A0A0C9Y8U7"/>
<keyword evidence="2" id="KW-1185">Reference proteome</keyword>
<proteinExistence type="predicted"/>
<reference evidence="2" key="2">
    <citation type="submission" date="2015-01" db="EMBL/GenBank/DDBJ databases">
        <title>Evolutionary Origins and Diversification of the Mycorrhizal Mutualists.</title>
        <authorList>
            <consortium name="DOE Joint Genome Institute"/>
            <consortium name="Mycorrhizal Genomics Consortium"/>
            <person name="Kohler A."/>
            <person name="Kuo A."/>
            <person name="Nagy L.G."/>
            <person name="Floudas D."/>
            <person name="Copeland A."/>
            <person name="Barry K.W."/>
            <person name="Cichocki N."/>
            <person name="Veneault-Fourrey C."/>
            <person name="LaButti K."/>
            <person name="Lindquist E.A."/>
            <person name="Lipzen A."/>
            <person name="Lundell T."/>
            <person name="Morin E."/>
            <person name="Murat C."/>
            <person name="Riley R."/>
            <person name="Ohm R."/>
            <person name="Sun H."/>
            <person name="Tunlid A."/>
            <person name="Henrissat B."/>
            <person name="Grigoriev I.V."/>
            <person name="Hibbett D.S."/>
            <person name="Martin F."/>
        </authorList>
    </citation>
    <scope>NUCLEOTIDE SEQUENCE [LARGE SCALE GENOMIC DNA]</scope>
    <source>
        <strain evidence="2">441</strain>
    </source>
</reference>
<sequence length="272" mass="31968">MSDYYWPMYHPTELHMDYITQIRYSINIDDNPDVLKIEMVNLHQSQPTSEHRTFIPGYYDKYAHYLLWKYYLYISLFKKFNRRRNQKKYKKFWPKLSKYIVFLDNVVEAFIRPCLHIPNDDIANYRSKNFEEYLVTEFLLGFHDPQTIKFFRTRCPKNIEQMDLTDFDWDKHLQRLPEEIAGPKYNYDIDSVPDEDWEEIWDAVEGWYHNQIDIQWVTSWVQWEDDSGNIVGKDSGDVAGSGGGNVAGSGGGNVAGSSATHTAVGFDPSLVS</sequence>
<organism evidence="1 2">
    <name type="scientific">Pisolithus microcarpus 441</name>
    <dbReference type="NCBI Taxonomy" id="765257"/>
    <lineage>
        <taxon>Eukaryota</taxon>
        <taxon>Fungi</taxon>
        <taxon>Dikarya</taxon>
        <taxon>Basidiomycota</taxon>
        <taxon>Agaricomycotina</taxon>
        <taxon>Agaricomycetes</taxon>
        <taxon>Agaricomycetidae</taxon>
        <taxon>Boletales</taxon>
        <taxon>Sclerodermatineae</taxon>
        <taxon>Pisolithaceae</taxon>
        <taxon>Pisolithus</taxon>
    </lineage>
</organism>
<dbReference type="OrthoDB" id="2691131at2759"/>
<protein>
    <submittedName>
        <fullName evidence="1">Uncharacterized protein</fullName>
    </submittedName>
</protein>
<accession>A0A0C9Y8U7</accession>
<reference evidence="1 2" key="1">
    <citation type="submission" date="2014-04" db="EMBL/GenBank/DDBJ databases">
        <authorList>
            <consortium name="DOE Joint Genome Institute"/>
            <person name="Kuo A."/>
            <person name="Kohler A."/>
            <person name="Costa M.D."/>
            <person name="Nagy L.G."/>
            <person name="Floudas D."/>
            <person name="Copeland A."/>
            <person name="Barry K.W."/>
            <person name="Cichocki N."/>
            <person name="Veneault-Fourrey C."/>
            <person name="LaButti K."/>
            <person name="Lindquist E.A."/>
            <person name="Lipzen A."/>
            <person name="Lundell T."/>
            <person name="Morin E."/>
            <person name="Murat C."/>
            <person name="Sun H."/>
            <person name="Tunlid A."/>
            <person name="Henrissat B."/>
            <person name="Grigoriev I.V."/>
            <person name="Hibbett D.S."/>
            <person name="Martin F."/>
            <person name="Nordberg H.P."/>
            <person name="Cantor M.N."/>
            <person name="Hua S.X."/>
        </authorList>
    </citation>
    <scope>NUCLEOTIDE SEQUENCE [LARGE SCALE GENOMIC DNA]</scope>
    <source>
        <strain evidence="1 2">441</strain>
    </source>
</reference>
<gene>
    <name evidence="1" type="ORF">PISMIDRAFT_12478</name>
</gene>